<dbReference type="InterPro" id="IPR036291">
    <property type="entry name" value="NAD(P)-bd_dom_sf"/>
</dbReference>
<sequence>MNQSEKISMAAVGLFFGEHLIKEIVSGRAEPYISLCGVCDLNAELASEVAERYDTRVYASLDEILADPEIESVGLFTPPAGRAELIRKIIRAGKHVMTTKPFEVDADEALSVLQEARSLGKAVHLNSPSALPDPETAQILQWQQEFDLGQPVGVRWETYSSLREKADGSWQDDPERCPVAPIFRLGIYGINQLLRLCGTVEAVHVMHSRIFTGRPTPDNAELSLRFSSGALASVFVSFCIDDGHRLPDVLTLHYKRGTVRVRALEVDAGMFVTAKELLLQMRQEDGAVLNRRIEMFDYGPLNNYQWKNFHSAVRNGGTVDGEVSPEQVAHSIWIISAMRTADQTGAQVLIDG</sequence>
<dbReference type="InterPro" id="IPR055170">
    <property type="entry name" value="GFO_IDH_MocA-like_dom"/>
</dbReference>
<dbReference type="Gene3D" id="3.30.360.10">
    <property type="entry name" value="Dihydrodipicolinate Reductase, domain 2"/>
    <property type="match status" value="1"/>
</dbReference>
<dbReference type="PANTHER" id="PTHR43708:SF8">
    <property type="entry name" value="OXIDOREDUCTASE"/>
    <property type="match status" value="1"/>
</dbReference>
<evidence type="ECO:0000259" key="2">
    <source>
        <dbReference type="Pfam" id="PF22725"/>
    </source>
</evidence>
<dbReference type="InterPro" id="IPR051317">
    <property type="entry name" value="Gfo/Idh/MocA_oxidoreduct"/>
</dbReference>
<evidence type="ECO:0000313" key="4">
    <source>
        <dbReference type="Proteomes" id="UP000464954"/>
    </source>
</evidence>
<proteinExistence type="predicted"/>
<accession>A0A6P1M374</accession>
<evidence type="ECO:0000313" key="3">
    <source>
        <dbReference type="EMBL" id="QHI69289.1"/>
    </source>
</evidence>
<dbReference type="Proteomes" id="UP000464954">
    <property type="component" value="Chromosome"/>
</dbReference>
<protein>
    <submittedName>
        <fullName evidence="3">Gfo/Idh/MocA family oxidoreductase</fullName>
    </submittedName>
</protein>
<name>A0A6P1M374_9BACT</name>
<dbReference type="Pfam" id="PF22725">
    <property type="entry name" value="GFO_IDH_MocA_C3"/>
    <property type="match status" value="1"/>
</dbReference>
<organism evidence="3 4">
    <name type="scientific">Tichowtungia aerotolerans</name>
    <dbReference type="NCBI Taxonomy" id="2697043"/>
    <lineage>
        <taxon>Bacteria</taxon>
        <taxon>Pseudomonadati</taxon>
        <taxon>Kiritimatiellota</taxon>
        <taxon>Tichowtungiia</taxon>
        <taxon>Tichowtungiales</taxon>
        <taxon>Tichowtungiaceae</taxon>
        <taxon>Tichowtungia</taxon>
    </lineage>
</organism>
<dbReference type="Gene3D" id="3.40.50.720">
    <property type="entry name" value="NAD(P)-binding Rossmann-like Domain"/>
    <property type="match status" value="1"/>
</dbReference>
<gene>
    <name evidence="3" type="ORF">GT409_07445</name>
</gene>
<feature type="domain" description="GFO/IDH/MocA-like oxidoreductase" evidence="2">
    <location>
        <begin position="141"/>
        <end position="259"/>
    </location>
</feature>
<dbReference type="InterPro" id="IPR000683">
    <property type="entry name" value="Gfo/Idh/MocA-like_OxRdtase_N"/>
</dbReference>
<dbReference type="RefSeq" id="WP_160628471.1">
    <property type="nucleotide sequence ID" value="NZ_CP047593.1"/>
</dbReference>
<dbReference type="GO" id="GO:0000166">
    <property type="term" value="F:nucleotide binding"/>
    <property type="evidence" value="ECO:0007669"/>
    <property type="project" value="InterPro"/>
</dbReference>
<keyword evidence="4" id="KW-1185">Reference proteome</keyword>
<reference evidence="3 4" key="1">
    <citation type="submission" date="2020-01" db="EMBL/GenBank/DDBJ databases">
        <title>Ponticoccus aerotolerans gen. nov., sp. nov., an anaerobic bacterium and proposal of Ponticoccusceae fam. nov., Ponticoccusles ord. nov. and Ponticoccuse classis nov. in the phylum Kiritimatiellaeota.</title>
        <authorList>
            <person name="Zhou L.Y."/>
            <person name="Du Z.J."/>
        </authorList>
    </citation>
    <scope>NUCLEOTIDE SEQUENCE [LARGE SCALE GENOMIC DNA]</scope>
    <source>
        <strain evidence="3 4">S-5007</strain>
    </source>
</reference>
<dbReference type="SUPFAM" id="SSF55347">
    <property type="entry name" value="Glyceraldehyde-3-phosphate dehydrogenase-like, C-terminal domain"/>
    <property type="match status" value="1"/>
</dbReference>
<dbReference type="KEGG" id="taer:GT409_07445"/>
<dbReference type="SUPFAM" id="SSF51735">
    <property type="entry name" value="NAD(P)-binding Rossmann-fold domains"/>
    <property type="match status" value="1"/>
</dbReference>
<dbReference type="EMBL" id="CP047593">
    <property type="protein sequence ID" value="QHI69289.1"/>
    <property type="molecule type" value="Genomic_DNA"/>
</dbReference>
<dbReference type="AlphaFoldDB" id="A0A6P1M374"/>
<feature type="domain" description="Gfo/Idh/MocA-like oxidoreductase N-terminal" evidence="1">
    <location>
        <begin position="9"/>
        <end position="126"/>
    </location>
</feature>
<evidence type="ECO:0000259" key="1">
    <source>
        <dbReference type="Pfam" id="PF01408"/>
    </source>
</evidence>
<dbReference type="Pfam" id="PF01408">
    <property type="entry name" value="GFO_IDH_MocA"/>
    <property type="match status" value="1"/>
</dbReference>
<dbReference type="PANTHER" id="PTHR43708">
    <property type="entry name" value="CONSERVED EXPRESSED OXIDOREDUCTASE (EUROFUNG)"/>
    <property type="match status" value="1"/>
</dbReference>